<evidence type="ECO:0000256" key="1">
    <source>
        <dbReference type="ARBA" id="ARBA00001947"/>
    </source>
</evidence>
<dbReference type="STRING" id="112903.SAMN04490178_104199"/>
<evidence type="ECO:0000256" key="12">
    <source>
        <dbReference type="HAMAP-Rule" id="MF_00388"/>
    </source>
</evidence>
<feature type="binding site" evidence="12">
    <location>
        <position position="233"/>
    </location>
    <ligand>
        <name>Zn(2+)</name>
        <dbReference type="ChEBI" id="CHEBI:29105"/>
    </ligand>
</feature>
<comment type="catalytic activity">
    <reaction evidence="11 12">
        <text>a UDP-3-O-[(3R)-3-hydroxyacyl]-N-acetyl-alpha-D-glucosamine + H2O = a UDP-3-O-[(3R)-3-hydroxyacyl]-alpha-D-glucosamine + acetate</text>
        <dbReference type="Rhea" id="RHEA:67816"/>
        <dbReference type="ChEBI" id="CHEBI:15377"/>
        <dbReference type="ChEBI" id="CHEBI:30089"/>
        <dbReference type="ChEBI" id="CHEBI:137740"/>
        <dbReference type="ChEBI" id="CHEBI:173225"/>
        <dbReference type="EC" id="3.5.1.108"/>
    </reaction>
</comment>
<feature type="binding site" evidence="12">
    <location>
        <position position="78"/>
    </location>
    <ligand>
        <name>Zn(2+)</name>
        <dbReference type="ChEBI" id="CHEBI:29105"/>
    </ligand>
</feature>
<dbReference type="InterPro" id="IPR011334">
    <property type="entry name" value="UDP-acyl_GlcNac_deAcase_C"/>
</dbReference>
<comment type="similarity">
    <text evidence="12">Belongs to the LpxC family.</text>
</comment>
<dbReference type="GO" id="GO:0103117">
    <property type="term" value="F:UDP-3-O-acyl-N-acetylglucosamine deacetylase activity"/>
    <property type="evidence" value="ECO:0007669"/>
    <property type="project" value="UniProtKB-UniRule"/>
</dbReference>
<keyword evidence="10 12" id="KW-0443">Lipid metabolism</keyword>
<proteinExistence type="inferred from homology"/>
<evidence type="ECO:0000256" key="10">
    <source>
        <dbReference type="ARBA" id="ARBA00023098"/>
    </source>
</evidence>
<evidence type="ECO:0000256" key="5">
    <source>
        <dbReference type="ARBA" id="ARBA00022516"/>
    </source>
</evidence>
<dbReference type="Gene3D" id="3.30.1700.10">
    <property type="entry name" value="lpxc deacetylase, domain 2"/>
    <property type="match status" value="1"/>
</dbReference>
<evidence type="ECO:0000313" key="13">
    <source>
        <dbReference type="EMBL" id="SEO73604.1"/>
    </source>
</evidence>
<organism evidence="13 14">
    <name type="scientific">Propionispora vibrioides</name>
    <dbReference type="NCBI Taxonomy" id="112903"/>
    <lineage>
        <taxon>Bacteria</taxon>
        <taxon>Bacillati</taxon>
        <taxon>Bacillota</taxon>
        <taxon>Negativicutes</taxon>
        <taxon>Selenomonadales</taxon>
        <taxon>Sporomusaceae</taxon>
        <taxon>Propionispora</taxon>
    </lineage>
</organism>
<evidence type="ECO:0000256" key="11">
    <source>
        <dbReference type="ARBA" id="ARBA00024535"/>
    </source>
</evidence>
<keyword evidence="7 12" id="KW-0479">Metal-binding</keyword>
<evidence type="ECO:0000313" key="14">
    <source>
        <dbReference type="Proteomes" id="UP000198847"/>
    </source>
</evidence>
<evidence type="ECO:0000256" key="6">
    <source>
        <dbReference type="ARBA" id="ARBA00022556"/>
    </source>
</evidence>
<dbReference type="EMBL" id="FODY01000004">
    <property type="protein sequence ID" value="SEO73604.1"/>
    <property type="molecule type" value="Genomic_DNA"/>
</dbReference>
<dbReference type="GO" id="GO:0016020">
    <property type="term" value="C:membrane"/>
    <property type="evidence" value="ECO:0007669"/>
    <property type="project" value="GOC"/>
</dbReference>
<dbReference type="InterPro" id="IPR015870">
    <property type="entry name" value="UDP-acyl_N-AcGlcN_deAcase_N"/>
</dbReference>
<reference evidence="13 14" key="1">
    <citation type="submission" date="2016-10" db="EMBL/GenBank/DDBJ databases">
        <authorList>
            <person name="de Groot N.N."/>
        </authorList>
    </citation>
    <scope>NUCLEOTIDE SEQUENCE [LARGE SCALE GENOMIC DNA]</scope>
    <source>
        <strain evidence="13 14">DSM 13305</strain>
    </source>
</reference>
<dbReference type="NCBIfam" id="TIGR00325">
    <property type="entry name" value="lpxC"/>
    <property type="match status" value="1"/>
</dbReference>
<gene>
    <name evidence="12" type="primary">lpxC</name>
    <name evidence="13" type="ORF">SAMN04490178_104199</name>
</gene>
<dbReference type="PANTHER" id="PTHR33694">
    <property type="entry name" value="UDP-3-O-ACYL-N-ACETYLGLUCOSAMINE DEACETYLASE 1, MITOCHONDRIAL-RELATED"/>
    <property type="match status" value="1"/>
</dbReference>
<dbReference type="UniPathway" id="UPA00359">
    <property type="reaction ID" value="UER00478"/>
</dbReference>
<evidence type="ECO:0000256" key="4">
    <source>
        <dbReference type="ARBA" id="ARBA00012745"/>
    </source>
</evidence>
<dbReference type="HAMAP" id="MF_00388">
    <property type="entry name" value="LpxC"/>
    <property type="match status" value="1"/>
</dbReference>
<dbReference type="Pfam" id="PF03331">
    <property type="entry name" value="LpxC"/>
    <property type="match status" value="1"/>
</dbReference>
<evidence type="ECO:0000256" key="9">
    <source>
        <dbReference type="ARBA" id="ARBA00022833"/>
    </source>
</evidence>
<evidence type="ECO:0000256" key="2">
    <source>
        <dbReference type="ARBA" id="ARBA00002923"/>
    </source>
</evidence>
<dbReference type="SUPFAM" id="SSF54211">
    <property type="entry name" value="Ribosomal protein S5 domain 2-like"/>
    <property type="match status" value="2"/>
</dbReference>
<keyword evidence="5 12" id="KW-0444">Lipid biosynthesis</keyword>
<keyword evidence="14" id="KW-1185">Reference proteome</keyword>
<dbReference type="Proteomes" id="UP000198847">
    <property type="component" value="Unassembled WGS sequence"/>
</dbReference>
<dbReference type="PANTHER" id="PTHR33694:SF1">
    <property type="entry name" value="UDP-3-O-ACYL-N-ACETYLGLUCOSAMINE DEACETYLASE 1, MITOCHONDRIAL-RELATED"/>
    <property type="match status" value="1"/>
</dbReference>
<evidence type="ECO:0000256" key="3">
    <source>
        <dbReference type="ARBA" id="ARBA00005002"/>
    </source>
</evidence>
<dbReference type="OrthoDB" id="9772788at2"/>
<keyword evidence="8 12" id="KW-0378">Hydrolase</keyword>
<feature type="active site" description="Proton donor" evidence="12">
    <location>
        <position position="259"/>
    </location>
</feature>
<evidence type="ECO:0000256" key="8">
    <source>
        <dbReference type="ARBA" id="ARBA00022801"/>
    </source>
</evidence>
<comment type="cofactor">
    <cofactor evidence="1 12">
        <name>Zn(2+)</name>
        <dbReference type="ChEBI" id="CHEBI:29105"/>
    </cofactor>
</comment>
<keyword evidence="9 12" id="KW-0862">Zinc</keyword>
<accession>A0A1H8S5B1</accession>
<sequence>MQNETTLARRISYTGIGLHSGQDVTITLCPAPAQTGIVFVRTDLPEAPQVRACASYVTNTMRATTLENGPAKVFTVEHLLAALAMLEVDNCFVEINAVEPPVADGSSLVFVRLIEEAGKQELAAPRQIFCVTREHTVRVDDKFITILPYDGLRVSFTSVNPHPALGVQFGDYEINPATFTEQIAPARTIGFMHEVKALQAKGLALGGSMDNAVVYEDGKALNPLRFPDELVRHKILDVLGDLALAGQLRGHIIAVKSGHALNTALARDILASQNRL</sequence>
<dbReference type="RefSeq" id="WP_091744610.1">
    <property type="nucleotide sequence ID" value="NZ_FODY01000004.1"/>
</dbReference>
<comment type="function">
    <text evidence="2 12">Catalyzes the hydrolysis of UDP-3-O-myristoyl-N-acetylglucosamine to form UDP-3-O-myristoylglucosamine and acetate, the committed step in lipid A biosynthesis.</text>
</comment>
<dbReference type="EC" id="3.5.1.108" evidence="4 12"/>
<dbReference type="Gene3D" id="3.30.230.20">
    <property type="entry name" value="lpxc deacetylase, domain 1"/>
    <property type="match status" value="1"/>
</dbReference>
<dbReference type="InterPro" id="IPR004463">
    <property type="entry name" value="UDP-acyl_GlcNac_deAcase"/>
</dbReference>
<protein>
    <recommendedName>
        <fullName evidence="4 12">UDP-3-O-acyl-N-acetylglucosamine deacetylase</fullName>
        <shortName evidence="12">UDP-3-O-acyl-GlcNAc deacetylase</shortName>
        <ecNumber evidence="4 12">3.5.1.108</ecNumber>
    </recommendedName>
    <alternativeName>
        <fullName evidence="12">UDP-3-O-[R-3-hydroxymyristoyl]-N-acetylglucosamine deacetylase</fullName>
    </alternativeName>
</protein>
<dbReference type="AlphaFoldDB" id="A0A1H8S5B1"/>
<dbReference type="InterPro" id="IPR020568">
    <property type="entry name" value="Ribosomal_Su5_D2-typ_SF"/>
</dbReference>
<evidence type="ECO:0000256" key="7">
    <source>
        <dbReference type="ARBA" id="ARBA00022723"/>
    </source>
</evidence>
<comment type="pathway">
    <text evidence="3 12">Glycolipid biosynthesis; lipid IV(A) biosynthesis; lipid IV(A) from (3R)-3-hydroxytetradecanoyl-[acyl-carrier-protein] and UDP-N-acetyl-alpha-D-glucosamine: step 2/6.</text>
</comment>
<name>A0A1H8S5B1_9FIRM</name>
<dbReference type="GO" id="GO:0046872">
    <property type="term" value="F:metal ion binding"/>
    <property type="evidence" value="ECO:0007669"/>
    <property type="project" value="UniProtKB-KW"/>
</dbReference>
<keyword evidence="6 12" id="KW-0441">Lipid A biosynthesis</keyword>
<dbReference type="GO" id="GO:0009245">
    <property type="term" value="P:lipid A biosynthetic process"/>
    <property type="evidence" value="ECO:0007669"/>
    <property type="project" value="UniProtKB-UniRule"/>
</dbReference>
<feature type="binding site" evidence="12">
    <location>
        <position position="237"/>
    </location>
    <ligand>
        <name>Zn(2+)</name>
        <dbReference type="ChEBI" id="CHEBI:29105"/>
    </ligand>
</feature>